<name>A0A077R7V3_9BASI</name>
<organism evidence="2">
    <name type="scientific">Melanopsichium pennsylvanicum 4</name>
    <dbReference type="NCBI Taxonomy" id="1398559"/>
    <lineage>
        <taxon>Eukaryota</taxon>
        <taxon>Fungi</taxon>
        <taxon>Dikarya</taxon>
        <taxon>Basidiomycota</taxon>
        <taxon>Ustilaginomycotina</taxon>
        <taxon>Ustilaginomycetes</taxon>
        <taxon>Ustilaginales</taxon>
        <taxon>Ustilaginaceae</taxon>
        <taxon>Melanopsichium</taxon>
    </lineage>
</organism>
<dbReference type="Pfam" id="PF12937">
    <property type="entry name" value="F-box-like"/>
    <property type="match status" value="1"/>
</dbReference>
<dbReference type="GO" id="GO:0008168">
    <property type="term" value="F:methyltransferase activity"/>
    <property type="evidence" value="ECO:0007669"/>
    <property type="project" value="UniProtKB-KW"/>
</dbReference>
<protein>
    <submittedName>
        <fullName evidence="2">Nucleolar rna methyltransferase</fullName>
    </submittedName>
</protein>
<dbReference type="PANTHER" id="PTHR20933">
    <property type="entry name" value="F-BOX ONLY PROTEIN 33"/>
    <property type="match status" value="1"/>
</dbReference>
<evidence type="ECO:0000313" key="2">
    <source>
        <dbReference type="EMBL" id="CDI53229.1"/>
    </source>
</evidence>
<dbReference type="AlphaFoldDB" id="A0A077R7V3"/>
<dbReference type="PANTHER" id="PTHR20933:SF4">
    <property type="entry name" value="F-BOX INVOLVED IN POLYQ PATHOGENESIS, ISOFORM A"/>
    <property type="match status" value="1"/>
</dbReference>
<sequence length="586" mass="68334">MSLKLDSDDITLHYRTAVVLIEERRYAQASACLDTAGRLATQLSYAVKQMWLEKLKVQRFKLNFLIPCYINRLPNELLVRLAQFLEVGDRLTMSQTCTTWRDVILTPCLWAELVINIKQGPKTATSLTKKQAVKWLSHIQICAQRSGHSLKRVQIGGPFPEQLLQPVLSILRQSAQSLVSIELPALDQERCYSLLYRYCPNLTTLNVKYVGLIPIQSDGTFQFKLKCQVVKDSPQDVNETFLLEHFTGGDKKKHPGLAKHLCCIRVLDSYNPYILGTLRPEPTPIEVQHEEPWSRIVDSLEEWRIGPHWPSSGILAREAERQKIHRPYERTLPIRLTFSKLVKLEAYRLDQNLHFTFPQLRQLLRLELGKDNDHEFWSKEFGRILETSPLLEKIDMKLYDRQSVRNDWVMAMRGLQHLEELHLNVSANPDIVVLLLLPRATEDAQGLREVEFPVPKLRRLVMTGWLPGAMRLVKILAMRNRLRDGLSLYEAREWALHRLEPVIHHMRSAEFFPLQQERDIAPAWPHLEQMEEDPAYKVKEPQRCFSLDTIELRQLREDPVQYEKTLREMVPNVVMKYVNKRPAILY</sequence>
<dbReference type="GO" id="GO:0031398">
    <property type="term" value="P:positive regulation of protein ubiquitination"/>
    <property type="evidence" value="ECO:0007669"/>
    <property type="project" value="TreeGrafter"/>
</dbReference>
<dbReference type="InterPro" id="IPR001810">
    <property type="entry name" value="F-box_dom"/>
</dbReference>
<proteinExistence type="predicted"/>
<dbReference type="Gene3D" id="1.20.1280.50">
    <property type="match status" value="1"/>
</dbReference>
<keyword evidence="2" id="KW-0808">Transferase</keyword>
<reference evidence="2" key="1">
    <citation type="journal article" date="2014" name="Genome Biol. Evol.">
        <title>Gene Loss Rather Than Gene Gain Is Associated with a Host Jump from Monocots to Dicots in the Smut Fungus Melanopsichium pennsylvanicum.</title>
        <authorList>
            <person name="Sharma R."/>
            <person name="Mishra B."/>
            <person name="Runge F."/>
            <person name="Thines M."/>
        </authorList>
    </citation>
    <scope>NUCLEOTIDE SEQUENCE</scope>
    <source>
        <strain evidence="2">4</strain>
    </source>
</reference>
<dbReference type="SUPFAM" id="SSF81383">
    <property type="entry name" value="F-box domain"/>
    <property type="match status" value="1"/>
</dbReference>
<dbReference type="InterPro" id="IPR036047">
    <property type="entry name" value="F-box-like_dom_sf"/>
</dbReference>
<dbReference type="GO" id="GO:0032259">
    <property type="term" value="P:methylation"/>
    <property type="evidence" value="ECO:0007669"/>
    <property type="project" value="UniProtKB-KW"/>
</dbReference>
<dbReference type="PROSITE" id="PS50181">
    <property type="entry name" value="FBOX"/>
    <property type="match status" value="1"/>
</dbReference>
<evidence type="ECO:0000259" key="1">
    <source>
        <dbReference type="PROSITE" id="PS50181"/>
    </source>
</evidence>
<feature type="domain" description="F-box" evidence="1">
    <location>
        <begin position="67"/>
        <end position="113"/>
    </location>
</feature>
<dbReference type="EMBL" id="HG529571">
    <property type="protein sequence ID" value="CDI53229.1"/>
    <property type="molecule type" value="Genomic_DNA"/>
</dbReference>
<dbReference type="SMART" id="SM00256">
    <property type="entry name" value="FBOX"/>
    <property type="match status" value="1"/>
</dbReference>
<keyword evidence="2" id="KW-0489">Methyltransferase</keyword>
<accession>A0A077R7V3</accession>